<dbReference type="PANTHER" id="PTHR34406">
    <property type="entry name" value="PROTEIN YCEI"/>
    <property type="match status" value="1"/>
</dbReference>
<dbReference type="SUPFAM" id="SSF101874">
    <property type="entry name" value="YceI-like"/>
    <property type="match status" value="1"/>
</dbReference>
<comment type="caution">
    <text evidence="3">The sequence shown here is derived from an EMBL/GenBank/DDBJ whole genome shotgun (WGS) entry which is preliminary data.</text>
</comment>
<dbReference type="Gene3D" id="2.40.128.110">
    <property type="entry name" value="Lipid/polyisoprenoid-binding, YceI-like"/>
    <property type="match status" value="1"/>
</dbReference>
<sequence>MRTRGDKGSCSCKAEIQGSGSIAIDQLNSDSKQRDEHIIGADYFDAEQFPTAEFIADSFSGLPDKWIEDQAYPFTMNGKLTVRGIEKEVTFTGQALYTDNQIKLSSQTVVTFTDFGMVSPHSIVLSAENDVNVHLELVLR</sequence>
<feature type="domain" description="Lipid/polyisoprenoid-binding YceI-like" evidence="2">
    <location>
        <begin position="17"/>
        <end position="138"/>
    </location>
</feature>
<evidence type="ECO:0000313" key="4">
    <source>
        <dbReference type="Proteomes" id="UP000640274"/>
    </source>
</evidence>
<gene>
    <name evidence="3" type="ORF">JFN88_11380</name>
</gene>
<evidence type="ECO:0000313" key="3">
    <source>
        <dbReference type="EMBL" id="MBJ6361864.1"/>
    </source>
</evidence>
<proteinExistence type="inferred from homology"/>
<dbReference type="PANTHER" id="PTHR34406:SF1">
    <property type="entry name" value="PROTEIN YCEI"/>
    <property type="match status" value="1"/>
</dbReference>
<protein>
    <submittedName>
        <fullName evidence="3">YceI family protein</fullName>
    </submittedName>
</protein>
<dbReference type="InterPro" id="IPR007372">
    <property type="entry name" value="Lipid/polyisoprenoid-bd_YceI"/>
</dbReference>
<accession>A0A934J552</accession>
<name>A0A934J552_9BACL</name>
<keyword evidence="4" id="KW-1185">Reference proteome</keyword>
<dbReference type="InterPro" id="IPR036761">
    <property type="entry name" value="TTHA0802/YceI-like_sf"/>
</dbReference>
<comment type="similarity">
    <text evidence="1">Belongs to the UPF0312 family.</text>
</comment>
<dbReference type="Proteomes" id="UP000640274">
    <property type="component" value="Unassembled WGS sequence"/>
</dbReference>
<evidence type="ECO:0000256" key="1">
    <source>
        <dbReference type="ARBA" id="ARBA00008812"/>
    </source>
</evidence>
<dbReference type="Pfam" id="PF04264">
    <property type="entry name" value="YceI"/>
    <property type="match status" value="1"/>
</dbReference>
<dbReference type="EMBL" id="JAELUP010000061">
    <property type="protein sequence ID" value="MBJ6361864.1"/>
    <property type="molecule type" value="Genomic_DNA"/>
</dbReference>
<dbReference type="RefSeq" id="WP_199019417.1">
    <property type="nucleotide sequence ID" value="NZ_JAELUP010000061.1"/>
</dbReference>
<evidence type="ECO:0000259" key="2">
    <source>
        <dbReference type="Pfam" id="PF04264"/>
    </source>
</evidence>
<dbReference type="AlphaFoldDB" id="A0A934J552"/>
<organism evidence="3 4">
    <name type="scientific">Paenibacillus roseus</name>
    <dbReference type="NCBI Taxonomy" id="2798579"/>
    <lineage>
        <taxon>Bacteria</taxon>
        <taxon>Bacillati</taxon>
        <taxon>Bacillota</taxon>
        <taxon>Bacilli</taxon>
        <taxon>Bacillales</taxon>
        <taxon>Paenibacillaceae</taxon>
        <taxon>Paenibacillus</taxon>
    </lineage>
</organism>
<reference evidence="3" key="1">
    <citation type="submission" date="2020-12" db="EMBL/GenBank/DDBJ databases">
        <authorList>
            <person name="Huq M.A."/>
        </authorList>
    </citation>
    <scope>NUCLEOTIDE SEQUENCE</scope>
    <source>
        <strain evidence="3">MAHUQ-46</strain>
    </source>
</reference>